<evidence type="ECO:0000313" key="4">
    <source>
        <dbReference type="Proteomes" id="UP000285575"/>
    </source>
</evidence>
<keyword evidence="1" id="KW-0472">Membrane</keyword>
<proteinExistence type="predicted"/>
<feature type="domain" description="CAAX prenyl protease 2/Lysostaphin resistance protein A-like" evidence="2">
    <location>
        <begin position="121"/>
        <end position="212"/>
    </location>
</feature>
<protein>
    <submittedName>
        <fullName evidence="3">CAAX prenyl protease-related protein</fullName>
    </submittedName>
</protein>
<reference evidence="3 4" key="1">
    <citation type="submission" date="2019-01" db="EMBL/GenBank/DDBJ databases">
        <authorList>
            <person name="Chen W.-M."/>
        </authorList>
    </citation>
    <scope>NUCLEOTIDE SEQUENCE [LARGE SCALE GENOMIC DNA]</scope>
    <source>
        <strain evidence="3 4">KYPY4</strain>
    </source>
</reference>
<feature type="transmembrane region" description="Helical" evidence="1">
    <location>
        <begin position="161"/>
        <end position="194"/>
    </location>
</feature>
<feature type="transmembrane region" description="Helical" evidence="1">
    <location>
        <begin position="9"/>
        <end position="29"/>
    </location>
</feature>
<organism evidence="3 4">
    <name type="scientific">Rubrivivax rivuli</name>
    <dbReference type="NCBI Taxonomy" id="1862385"/>
    <lineage>
        <taxon>Bacteria</taxon>
        <taxon>Pseudomonadati</taxon>
        <taxon>Pseudomonadota</taxon>
        <taxon>Betaproteobacteria</taxon>
        <taxon>Burkholderiales</taxon>
        <taxon>Sphaerotilaceae</taxon>
        <taxon>Rubrivivax</taxon>
    </lineage>
</organism>
<feature type="transmembrane region" description="Helical" evidence="1">
    <location>
        <begin position="41"/>
        <end position="58"/>
    </location>
</feature>
<evidence type="ECO:0000313" key="3">
    <source>
        <dbReference type="EMBL" id="RVU49516.1"/>
    </source>
</evidence>
<dbReference type="InterPro" id="IPR014346">
    <property type="entry name" value="Prenyl_protease-related"/>
</dbReference>
<dbReference type="Pfam" id="PF02517">
    <property type="entry name" value="Rce1-like"/>
    <property type="match status" value="1"/>
</dbReference>
<dbReference type="GO" id="GO:0004175">
    <property type="term" value="F:endopeptidase activity"/>
    <property type="evidence" value="ECO:0007669"/>
    <property type="project" value="UniProtKB-ARBA"/>
</dbReference>
<keyword evidence="4" id="KW-1185">Reference proteome</keyword>
<keyword evidence="3" id="KW-0645">Protease</keyword>
<feature type="transmembrane region" description="Helical" evidence="1">
    <location>
        <begin position="70"/>
        <end position="90"/>
    </location>
</feature>
<name>A0A437RRS8_9BURK</name>
<dbReference type="AlphaFoldDB" id="A0A437RRS8"/>
<dbReference type="OrthoDB" id="9787923at2"/>
<keyword evidence="1" id="KW-0812">Transmembrane</keyword>
<dbReference type="NCBIfam" id="TIGR03008">
    <property type="entry name" value="pepcterm_CAAX"/>
    <property type="match status" value="1"/>
</dbReference>
<comment type="caution">
    <text evidence="3">The sequence shown here is derived from an EMBL/GenBank/DDBJ whole genome shotgun (WGS) entry which is preliminary data.</text>
</comment>
<evidence type="ECO:0000256" key="1">
    <source>
        <dbReference type="SAM" id="Phobius"/>
    </source>
</evidence>
<dbReference type="InterPro" id="IPR003675">
    <property type="entry name" value="Rce1/LyrA-like_dom"/>
</dbReference>
<dbReference type="Proteomes" id="UP000285575">
    <property type="component" value="Unassembled WGS sequence"/>
</dbReference>
<keyword evidence="1" id="KW-1133">Transmembrane helix</keyword>
<sequence>MDLRFRRSALVRVAPFVFFMAVLALRGHAPTDGSWGFDTRWLYALQAGGTALLLALWWREYGEISRQTWLTLREALFAIAVGVAVFVLWVNLDAPWMNLSTASTEPFVPRTATGGLDWALIAVRIAGAALVVPVMEELFWRSFLMRWIQQPVFESVSPAQVGLRAVVLSTFVFVLAHTLWLAAIVAGLAYAWLYIRTGKLWAAVLAHAVTNSVLGVWVVMTGNWQFW</sequence>
<keyword evidence="3" id="KW-0378">Hydrolase</keyword>
<dbReference type="RefSeq" id="WP_128227152.1">
    <property type="nucleotide sequence ID" value="NZ_SACR01000001.1"/>
</dbReference>
<dbReference type="GO" id="GO:0006508">
    <property type="term" value="P:proteolysis"/>
    <property type="evidence" value="ECO:0007669"/>
    <property type="project" value="UniProtKB-KW"/>
</dbReference>
<dbReference type="EMBL" id="SACR01000001">
    <property type="protein sequence ID" value="RVU49516.1"/>
    <property type="molecule type" value="Genomic_DNA"/>
</dbReference>
<evidence type="ECO:0000259" key="2">
    <source>
        <dbReference type="Pfam" id="PF02517"/>
    </source>
</evidence>
<gene>
    <name evidence="3" type="ORF">EOE66_02815</name>
</gene>
<dbReference type="GO" id="GO:0080120">
    <property type="term" value="P:CAAX-box protein maturation"/>
    <property type="evidence" value="ECO:0007669"/>
    <property type="project" value="UniProtKB-ARBA"/>
</dbReference>
<feature type="transmembrane region" description="Helical" evidence="1">
    <location>
        <begin position="200"/>
        <end position="220"/>
    </location>
</feature>
<accession>A0A437RRS8</accession>